<name>A0AAN9DQM2_9TELE</name>
<accession>A0AAN9DQM2</accession>
<dbReference type="AlphaFoldDB" id="A0AAN9DQM2"/>
<proteinExistence type="predicted"/>
<dbReference type="Proteomes" id="UP001364617">
    <property type="component" value="Unassembled WGS sequence"/>
</dbReference>
<gene>
    <name evidence="1" type="ORF">R3I93_000998</name>
</gene>
<dbReference type="EMBL" id="JAYKXH010000001">
    <property type="protein sequence ID" value="KAK7176926.1"/>
    <property type="molecule type" value="Genomic_DNA"/>
</dbReference>
<evidence type="ECO:0000313" key="2">
    <source>
        <dbReference type="Proteomes" id="UP001364617"/>
    </source>
</evidence>
<keyword evidence="2" id="KW-1185">Reference proteome</keyword>
<comment type="caution">
    <text evidence="1">The sequence shown here is derived from an EMBL/GenBank/DDBJ whole genome shotgun (WGS) entry which is preliminary data.</text>
</comment>
<sequence length="85" mass="9300">MLGEEAWPLFFKGPVTHSRGSRFQLRCSRLRAARAQSTTHAQLAFYTSNASGQLSPATDVTQIDAYLRLHSNGAVARDFCPSSGE</sequence>
<organism evidence="1 2">
    <name type="scientific">Phoxinus phoxinus</name>
    <name type="common">Eurasian minnow</name>
    <dbReference type="NCBI Taxonomy" id="58324"/>
    <lineage>
        <taxon>Eukaryota</taxon>
        <taxon>Metazoa</taxon>
        <taxon>Chordata</taxon>
        <taxon>Craniata</taxon>
        <taxon>Vertebrata</taxon>
        <taxon>Euteleostomi</taxon>
        <taxon>Actinopterygii</taxon>
        <taxon>Neopterygii</taxon>
        <taxon>Teleostei</taxon>
        <taxon>Ostariophysi</taxon>
        <taxon>Cypriniformes</taxon>
        <taxon>Leuciscidae</taxon>
        <taxon>Phoxininae</taxon>
        <taxon>Phoxinus</taxon>
    </lineage>
</organism>
<evidence type="ECO:0000313" key="1">
    <source>
        <dbReference type="EMBL" id="KAK7176926.1"/>
    </source>
</evidence>
<protein>
    <submittedName>
        <fullName evidence="1">Uncharacterized protein</fullName>
    </submittedName>
</protein>
<reference evidence="1 2" key="1">
    <citation type="submission" date="2024-02" db="EMBL/GenBank/DDBJ databases">
        <title>Chromosome-level genome assembly of the Eurasian Minnow (Phoxinus phoxinus).</title>
        <authorList>
            <person name="Oriowo T.O."/>
            <person name="Martin S."/>
            <person name="Stange M."/>
            <person name="Chrysostomakis Y."/>
            <person name="Brown T."/>
            <person name="Winkler S."/>
            <person name="Kukowka S."/>
            <person name="Myers E.W."/>
            <person name="Bohne A."/>
        </authorList>
    </citation>
    <scope>NUCLEOTIDE SEQUENCE [LARGE SCALE GENOMIC DNA]</scope>
    <source>
        <strain evidence="1">ZFMK-TIS-60720</strain>
        <tissue evidence="1">Whole Organism</tissue>
    </source>
</reference>